<evidence type="ECO:0000313" key="1">
    <source>
        <dbReference type="EMBL" id="JAH15844.1"/>
    </source>
</evidence>
<accession>A0A0E9QGE6</accession>
<proteinExistence type="predicted"/>
<name>A0A0E9QGE6_ANGAN</name>
<dbReference type="AlphaFoldDB" id="A0A0E9QGE6"/>
<reference evidence="1" key="2">
    <citation type="journal article" date="2015" name="Fish Shellfish Immunol.">
        <title>Early steps in the European eel (Anguilla anguilla)-Vibrio vulnificus interaction in the gills: Role of the RtxA13 toxin.</title>
        <authorList>
            <person name="Callol A."/>
            <person name="Pajuelo D."/>
            <person name="Ebbesson L."/>
            <person name="Teles M."/>
            <person name="MacKenzie S."/>
            <person name="Amaro C."/>
        </authorList>
    </citation>
    <scope>NUCLEOTIDE SEQUENCE</scope>
</reference>
<dbReference type="EMBL" id="GBXM01092733">
    <property type="protein sequence ID" value="JAH15844.1"/>
    <property type="molecule type" value="Transcribed_RNA"/>
</dbReference>
<sequence>MLGGNPGTFQSGVSSTTACVKCRPLIAKETNTNNTT</sequence>
<reference evidence="1" key="1">
    <citation type="submission" date="2014-11" db="EMBL/GenBank/DDBJ databases">
        <authorList>
            <person name="Amaro Gonzalez C."/>
        </authorList>
    </citation>
    <scope>NUCLEOTIDE SEQUENCE</scope>
</reference>
<organism evidence="1">
    <name type="scientific">Anguilla anguilla</name>
    <name type="common">European freshwater eel</name>
    <name type="synonym">Muraena anguilla</name>
    <dbReference type="NCBI Taxonomy" id="7936"/>
    <lineage>
        <taxon>Eukaryota</taxon>
        <taxon>Metazoa</taxon>
        <taxon>Chordata</taxon>
        <taxon>Craniata</taxon>
        <taxon>Vertebrata</taxon>
        <taxon>Euteleostomi</taxon>
        <taxon>Actinopterygii</taxon>
        <taxon>Neopterygii</taxon>
        <taxon>Teleostei</taxon>
        <taxon>Anguilliformes</taxon>
        <taxon>Anguillidae</taxon>
        <taxon>Anguilla</taxon>
    </lineage>
</organism>
<protein>
    <submittedName>
        <fullName evidence="1">Uncharacterized protein</fullName>
    </submittedName>
</protein>